<gene>
    <name evidence="14" type="ORF">GCM10007414_17840</name>
</gene>
<dbReference type="NCBIfam" id="TIGR01488">
    <property type="entry name" value="HAD-SF-IB"/>
    <property type="match status" value="1"/>
</dbReference>
<evidence type="ECO:0000256" key="12">
    <source>
        <dbReference type="ARBA" id="ARBA00048138"/>
    </source>
</evidence>
<evidence type="ECO:0000256" key="9">
    <source>
        <dbReference type="ARBA" id="ARBA00022842"/>
    </source>
</evidence>
<keyword evidence="15" id="KW-1185">Reference proteome</keyword>
<dbReference type="RefSeq" id="WP_229711160.1">
    <property type="nucleotide sequence ID" value="NZ_BMDY01000009.1"/>
</dbReference>
<evidence type="ECO:0000256" key="7">
    <source>
        <dbReference type="ARBA" id="ARBA00022723"/>
    </source>
</evidence>
<dbReference type="SFLD" id="SFLDF00029">
    <property type="entry name" value="phosphoserine_phosphatase"/>
    <property type="match status" value="1"/>
</dbReference>
<dbReference type="NCBIfam" id="TIGR00338">
    <property type="entry name" value="serB"/>
    <property type="match status" value="1"/>
</dbReference>
<dbReference type="SFLD" id="SFLDS00003">
    <property type="entry name" value="Haloacid_Dehalogenase"/>
    <property type="match status" value="1"/>
</dbReference>
<dbReference type="Pfam" id="PF00702">
    <property type="entry name" value="Hydrolase"/>
    <property type="match status" value="1"/>
</dbReference>
<evidence type="ECO:0000256" key="13">
    <source>
        <dbReference type="ARBA" id="ARBA00048523"/>
    </source>
</evidence>
<protein>
    <recommendedName>
        <fullName evidence="5">Phosphoserine phosphatase</fullName>
        <ecNumber evidence="4">3.1.3.3</ecNumber>
    </recommendedName>
    <alternativeName>
        <fullName evidence="11">O-phosphoserine phosphohydrolase</fullName>
    </alternativeName>
</protein>
<evidence type="ECO:0000256" key="1">
    <source>
        <dbReference type="ARBA" id="ARBA00001946"/>
    </source>
</evidence>
<comment type="catalytic activity">
    <reaction evidence="12">
        <text>O-phospho-L-serine + H2O = L-serine + phosphate</text>
        <dbReference type="Rhea" id="RHEA:21208"/>
        <dbReference type="ChEBI" id="CHEBI:15377"/>
        <dbReference type="ChEBI" id="CHEBI:33384"/>
        <dbReference type="ChEBI" id="CHEBI:43474"/>
        <dbReference type="ChEBI" id="CHEBI:57524"/>
        <dbReference type="EC" id="3.1.3.3"/>
    </reaction>
</comment>
<dbReference type="EMBL" id="BMDY01000009">
    <property type="protein sequence ID" value="GGB04985.1"/>
    <property type="molecule type" value="Genomic_DNA"/>
</dbReference>
<dbReference type="InterPro" id="IPR023214">
    <property type="entry name" value="HAD_sf"/>
</dbReference>
<proteinExistence type="inferred from homology"/>
<sequence>MDSPHHLDSLPQSLSQWSLALKTYPYQLCAEQGLVAGQAALTGAYVLAWAKDLLLEDFIKLTQAIQQQPIQLCGVLPAAGNICVLLQSAGDSAWCKQQLEQAQLSFDAVALASLPDLSQAGVVLMDMDSTTIQIECIDEIAALANVGEEVSAVTAAAMRGELDFEQSLRTRVSKLKGAPESILQQVADNMPLMPGLACLISTIHDAGWKVAIASGGFTYFAERLQQDLGFDYVQANVLEIEQQSLTGQVLGGVVDAQVKADILAQLKQRYGATQTMAIGDGANDLKMLAAADFGVAIHAKPLVQQQAQLAIKHSDLDGVVCILLAARMIAA</sequence>
<evidence type="ECO:0000313" key="14">
    <source>
        <dbReference type="EMBL" id="GGB04985.1"/>
    </source>
</evidence>
<evidence type="ECO:0000256" key="11">
    <source>
        <dbReference type="ARBA" id="ARBA00031693"/>
    </source>
</evidence>
<dbReference type="Proteomes" id="UP000651977">
    <property type="component" value="Unassembled WGS sequence"/>
</dbReference>
<comment type="catalytic activity">
    <reaction evidence="13">
        <text>O-phospho-D-serine + H2O = D-serine + phosphate</text>
        <dbReference type="Rhea" id="RHEA:24873"/>
        <dbReference type="ChEBI" id="CHEBI:15377"/>
        <dbReference type="ChEBI" id="CHEBI:35247"/>
        <dbReference type="ChEBI" id="CHEBI:43474"/>
        <dbReference type="ChEBI" id="CHEBI:58680"/>
        <dbReference type="EC" id="3.1.3.3"/>
    </reaction>
</comment>
<keyword evidence="6" id="KW-0028">Amino-acid biosynthesis</keyword>
<evidence type="ECO:0000256" key="6">
    <source>
        <dbReference type="ARBA" id="ARBA00022605"/>
    </source>
</evidence>
<keyword evidence="10" id="KW-0718">Serine biosynthesis</keyword>
<reference evidence="15" key="1">
    <citation type="journal article" date="2019" name="Int. J. Syst. Evol. Microbiol.">
        <title>The Global Catalogue of Microorganisms (GCM) 10K type strain sequencing project: providing services to taxonomists for standard genome sequencing and annotation.</title>
        <authorList>
            <consortium name="The Broad Institute Genomics Platform"/>
            <consortium name="The Broad Institute Genome Sequencing Center for Infectious Disease"/>
            <person name="Wu L."/>
            <person name="Ma J."/>
        </authorList>
    </citation>
    <scope>NUCLEOTIDE SEQUENCE [LARGE SCALE GENOMIC DNA]</scope>
    <source>
        <strain evidence="15">CGMCC 1.10131</strain>
    </source>
</reference>
<accession>A0ABQ1I230</accession>
<evidence type="ECO:0000256" key="2">
    <source>
        <dbReference type="ARBA" id="ARBA00005135"/>
    </source>
</evidence>
<name>A0ABQ1I230_9ALTE</name>
<keyword evidence="9" id="KW-0460">Magnesium</keyword>
<comment type="pathway">
    <text evidence="2">Amino-acid biosynthesis; L-serine biosynthesis; L-serine from 3-phospho-D-glycerate: step 3/3.</text>
</comment>
<dbReference type="InterPro" id="IPR050582">
    <property type="entry name" value="HAD-like_SerB"/>
</dbReference>
<comment type="caution">
    <text evidence="14">The sequence shown here is derived from an EMBL/GenBank/DDBJ whole genome shotgun (WGS) entry which is preliminary data.</text>
</comment>
<evidence type="ECO:0000313" key="15">
    <source>
        <dbReference type="Proteomes" id="UP000651977"/>
    </source>
</evidence>
<dbReference type="PANTHER" id="PTHR43344:SF2">
    <property type="entry name" value="PHOSPHOSERINE PHOSPHATASE"/>
    <property type="match status" value="1"/>
</dbReference>
<dbReference type="InterPro" id="IPR036412">
    <property type="entry name" value="HAD-like_sf"/>
</dbReference>
<dbReference type="EC" id="3.1.3.3" evidence="4"/>
<dbReference type="CDD" id="cd07500">
    <property type="entry name" value="HAD_PSP"/>
    <property type="match status" value="1"/>
</dbReference>
<dbReference type="PANTHER" id="PTHR43344">
    <property type="entry name" value="PHOSPHOSERINE PHOSPHATASE"/>
    <property type="match status" value="1"/>
</dbReference>
<keyword evidence="7" id="KW-0479">Metal-binding</keyword>
<comment type="cofactor">
    <cofactor evidence="1">
        <name>Mg(2+)</name>
        <dbReference type="ChEBI" id="CHEBI:18420"/>
    </cofactor>
</comment>
<dbReference type="InterPro" id="IPR004469">
    <property type="entry name" value="PSP"/>
</dbReference>
<comment type="similarity">
    <text evidence="3">Belongs to the HAD-like hydrolase superfamily. SerB family.</text>
</comment>
<dbReference type="SFLD" id="SFLDG01137">
    <property type="entry name" value="C1.6.1:_Phosphoserine_Phosphat"/>
    <property type="match status" value="1"/>
</dbReference>
<evidence type="ECO:0000256" key="4">
    <source>
        <dbReference type="ARBA" id="ARBA00012640"/>
    </source>
</evidence>
<evidence type="ECO:0000256" key="10">
    <source>
        <dbReference type="ARBA" id="ARBA00023299"/>
    </source>
</evidence>
<dbReference type="Gene3D" id="3.40.50.1000">
    <property type="entry name" value="HAD superfamily/HAD-like"/>
    <property type="match status" value="1"/>
</dbReference>
<evidence type="ECO:0000256" key="5">
    <source>
        <dbReference type="ARBA" id="ARBA00015196"/>
    </source>
</evidence>
<evidence type="ECO:0000256" key="8">
    <source>
        <dbReference type="ARBA" id="ARBA00022801"/>
    </source>
</evidence>
<dbReference type="SFLD" id="SFLDG01136">
    <property type="entry name" value="C1.6:_Phosphoserine_Phosphatas"/>
    <property type="match status" value="1"/>
</dbReference>
<evidence type="ECO:0000256" key="3">
    <source>
        <dbReference type="ARBA" id="ARBA00009184"/>
    </source>
</evidence>
<dbReference type="SUPFAM" id="SSF56784">
    <property type="entry name" value="HAD-like"/>
    <property type="match status" value="1"/>
</dbReference>
<organism evidence="14 15">
    <name type="scientific">Agarivorans gilvus</name>
    <dbReference type="NCBI Taxonomy" id="680279"/>
    <lineage>
        <taxon>Bacteria</taxon>
        <taxon>Pseudomonadati</taxon>
        <taxon>Pseudomonadota</taxon>
        <taxon>Gammaproteobacteria</taxon>
        <taxon>Alteromonadales</taxon>
        <taxon>Alteromonadaceae</taxon>
        <taxon>Agarivorans</taxon>
    </lineage>
</organism>
<keyword evidence="8" id="KW-0378">Hydrolase</keyword>